<protein>
    <recommendedName>
        <fullName evidence="1">SANT and BTB domain-containing protein</fullName>
    </recommendedName>
</protein>
<sequence length="189" mass="22642">MKWDNIAETGRDQIQLEEILKEIADSQWRLQKPQNLSSKRNANDSILKEAKCNTYQLIPQSRFRKEDSLERNQSLQSQIRGTNKTQALEEFLKQEQNSVEIEVEDPKFNQKKIIRCLKEVIYQQIPYFEKYLREEQKGYLVKIQVLSDIHVFDWIMQFAENCFYHNLPDRMPSKRFFIQNKSAFDTAND</sequence>
<reference evidence="2 3" key="1">
    <citation type="submission" date="2014-06" db="EMBL/GenBank/DDBJ databases">
        <authorList>
            <person name="Swart Estienne"/>
        </authorList>
    </citation>
    <scope>NUCLEOTIDE SEQUENCE [LARGE SCALE GENOMIC DNA]</scope>
    <source>
        <strain evidence="2 3">130c</strain>
    </source>
</reference>
<proteinExistence type="predicted"/>
<dbReference type="InParanoid" id="A0A078AZS4"/>
<evidence type="ECO:0000259" key="1">
    <source>
        <dbReference type="Pfam" id="PF11822"/>
    </source>
</evidence>
<feature type="domain" description="SANT and BTB" evidence="1">
    <location>
        <begin position="99"/>
        <end position="161"/>
    </location>
</feature>
<dbReference type="AlphaFoldDB" id="A0A078AZS4"/>
<dbReference type="Proteomes" id="UP000039865">
    <property type="component" value="Unassembled WGS sequence"/>
</dbReference>
<gene>
    <name evidence="2" type="primary">Contig16148.g17204</name>
    <name evidence="2" type="ORF">STYLEM_16702</name>
</gene>
<dbReference type="Pfam" id="PF11822">
    <property type="entry name" value="BTB_SANBR"/>
    <property type="match status" value="1"/>
</dbReference>
<dbReference type="OrthoDB" id="550012at2759"/>
<name>A0A078AZS4_STYLE</name>
<evidence type="ECO:0000313" key="2">
    <source>
        <dbReference type="EMBL" id="CDW87596.1"/>
    </source>
</evidence>
<dbReference type="EMBL" id="CCKQ01015758">
    <property type="protein sequence ID" value="CDW87596.1"/>
    <property type="molecule type" value="Genomic_DNA"/>
</dbReference>
<organism evidence="2 3">
    <name type="scientific">Stylonychia lemnae</name>
    <name type="common">Ciliate</name>
    <dbReference type="NCBI Taxonomy" id="5949"/>
    <lineage>
        <taxon>Eukaryota</taxon>
        <taxon>Sar</taxon>
        <taxon>Alveolata</taxon>
        <taxon>Ciliophora</taxon>
        <taxon>Intramacronucleata</taxon>
        <taxon>Spirotrichea</taxon>
        <taxon>Stichotrichia</taxon>
        <taxon>Sporadotrichida</taxon>
        <taxon>Oxytrichidae</taxon>
        <taxon>Stylonychinae</taxon>
        <taxon>Stylonychia</taxon>
    </lineage>
</organism>
<accession>A0A078AZS4</accession>
<evidence type="ECO:0000313" key="3">
    <source>
        <dbReference type="Proteomes" id="UP000039865"/>
    </source>
</evidence>
<dbReference type="InterPro" id="IPR021777">
    <property type="entry name" value="SANBR_BTB"/>
</dbReference>
<keyword evidence="3" id="KW-1185">Reference proteome</keyword>